<comment type="subcellular location">
    <subcellularLocation>
        <location evidence="1">Membrane</location>
        <topology evidence="1">Multi-pass membrane protein</topology>
    </subcellularLocation>
</comment>
<keyword evidence="4 5" id="KW-0472">Membrane</keyword>
<proteinExistence type="predicted"/>
<evidence type="ECO:0000313" key="6">
    <source>
        <dbReference type="EMBL" id="OIP41072.1"/>
    </source>
</evidence>
<feature type="transmembrane region" description="Helical" evidence="5">
    <location>
        <begin position="130"/>
        <end position="150"/>
    </location>
</feature>
<dbReference type="NCBIfam" id="NF008977">
    <property type="entry name" value="PRK12324.1-2"/>
    <property type="match status" value="1"/>
</dbReference>
<evidence type="ECO:0000256" key="1">
    <source>
        <dbReference type="ARBA" id="ARBA00004141"/>
    </source>
</evidence>
<feature type="transmembrane region" description="Helical" evidence="5">
    <location>
        <begin position="90"/>
        <end position="118"/>
    </location>
</feature>
<dbReference type="GO" id="GO:0009247">
    <property type="term" value="P:glycolipid biosynthetic process"/>
    <property type="evidence" value="ECO:0007669"/>
    <property type="project" value="TreeGrafter"/>
</dbReference>
<dbReference type="Gene3D" id="1.10.357.140">
    <property type="entry name" value="UbiA prenyltransferase"/>
    <property type="match status" value="1"/>
</dbReference>
<evidence type="ECO:0000256" key="2">
    <source>
        <dbReference type="ARBA" id="ARBA00022692"/>
    </source>
</evidence>
<evidence type="ECO:0000313" key="7">
    <source>
        <dbReference type="Proteomes" id="UP000183085"/>
    </source>
</evidence>
<reference evidence="6 7" key="1">
    <citation type="journal article" date="2016" name="Environ. Microbiol.">
        <title>Genomic resolution of a cold subsurface aquifer community provides metabolic insights for novel microbes adapted to high CO concentrations.</title>
        <authorList>
            <person name="Probst A.J."/>
            <person name="Castelle C.J."/>
            <person name="Singh A."/>
            <person name="Brown C.T."/>
            <person name="Anantharaman K."/>
            <person name="Sharon I."/>
            <person name="Hug L.A."/>
            <person name="Burstein D."/>
            <person name="Emerson J.B."/>
            <person name="Thomas B.C."/>
            <person name="Banfield J.F."/>
        </authorList>
    </citation>
    <scope>NUCLEOTIDE SEQUENCE [LARGE SCALE GENOMIC DNA]</scope>
    <source>
        <strain evidence="6">CG2_30_40_21</strain>
    </source>
</reference>
<feature type="transmembrane region" description="Helical" evidence="5">
    <location>
        <begin position="201"/>
        <end position="222"/>
    </location>
</feature>
<name>A0A1J5EEH5_9BACT</name>
<dbReference type="GO" id="GO:0016765">
    <property type="term" value="F:transferase activity, transferring alkyl or aryl (other than methyl) groups"/>
    <property type="evidence" value="ECO:0007669"/>
    <property type="project" value="InterPro"/>
</dbReference>
<dbReference type="Pfam" id="PF01040">
    <property type="entry name" value="UbiA"/>
    <property type="match status" value="1"/>
</dbReference>
<comment type="caution">
    <text evidence="6">The sequence shown here is derived from an EMBL/GenBank/DDBJ whole genome shotgun (WGS) entry which is preliminary data.</text>
</comment>
<dbReference type="GO" id="GO:0016757">
    <property type="term" value="F:glycosyltransferase activity"/>
    <property type="evidence" value="ECO:0007669"/>
    <property type="project" value="UniProtKB-KW"/>
</dbReference>
<evidence type="ECO:0000256" key="4">
    <source>
        <dbReference type="ARBA" id="ARBA00023136"/>
    </source>
</evidence>
<keyword evidence="6" id="KW-0808">Transferase</keyword>
<dbReference type="NCBIfam" id="NF008978">
    <property type="entry name" value="PRK12324.1-4"/>
    <property type="match status" value="1"/>
</dbReference>
<organism evidence="6 7">
    <name type="scientific">Candidatus Desantisbacteria bacterium CG2_30_40_21</name>
    <dbReference type="NCBI Taxonomy" id="1817895"/>
    <lineage>
        <taxon>Bacteria</taxon>
        <taxon>Candidatus Desantisiibacteriota</taxon>
    </lineage>
</organism>
<feature type="transmembrane region" description="Helical" evidence="5">
    <location>
        <begin position="272"/>
        <end position="288"/>
    </location>
</feature>
<keyword evidence="6" id="KW-0328">Glycosyltransferase</keyword>
<keyword evidence="2 5" id="KW-0812">Transmembrane</keyword>
<dbReference type="InterPro" id="IPR044878">
    <property type="entry name" value="UbiA_sf"/>
</dbReference>
<feature type="transmembrane region" description="Helical" evidence="5">
    <location>
        <begin position="35"/>
        <end position="56"/>
    </location>
</feature>
<dbReference type="InterPro" id="IPR000537">
    <property type="entry name" value="UbiA_prenyltransferase"/>
</dbReference>
<keyword evidence="3 5" id="KW-1133">Transmembrane helix</keyword>
<gene>
    <name evidence="6" type="ORF">AUJ95_03850</name>
</gene>
<evidence type="ECO:0000256" key="5">
    <source>
        <dbReference type="SAM" id="Phobius"/>
    </source>
</evidence>
<dbReference type="AlphaFoldDB" id="A0A1J5EEH5"/>
<dbReference type="PANTHER" id="PTHR11048">
    <property type="entry name" value="PRENYLTRANSFERASES"/>
    <property type="match status" value="1"/>
</dbReference>
<dbReference type="CDD" id="cd13963">
    <property type="entry name" value="PT_UbiA_2"/>
    <property type="match status" value="1"/>
</dbReference>
<protein>
    <submittedName>
        <fullName evidence="6">Decaprenyl-phosphate phosphoribosyltransferase</fullName>
    </submittedName>
</protein>
<dbReference type="EMBL" id="MNYI01000095">
    <property type="protein sequence ID" value="OIP41072.1"/>
    <property type="molecule type" value="Genomic_DNA"/>
</dbReference>
<dbReference type="InterPro" id="IPR039653">
    <property type="entry name" value="Prenyltransferase"/>
</dbReference>
<accession>A0A1J5EEH5</accession>
<feature type="transmembrane region" description="Helical" evidence="5">
    <location>
        <begin position="156"/>
        <end position="173"/>
    </location>
</feature>
<evidence type="ECO:0000256" key="3">
    <source>
        <dbReference type="ARBA" id="ARBA00022989"/>
    </source>
</evidence>
<feature type="transmembrane region" description="Helical" evidence="5">
    <location>
        <begin position="234"/>
        <end position="251"/>
    </location>
</feature>
<dbReference type="GO" id="GO:0005886">
    <property type="term" value="C:plasma membrane"/>
    <property type="evidence" value="ECO:0007669"/>
    <property type="project" value="TreeGrafter"/>
</dbReference>
<dbReference type="Proteomes" id="UP000183085">
    <property type="component" value="Unassembled WGS sequence"/>
</dbReference>
<dbReference type="PANTHER" id="PTHR11048:SF5">
    <property type="entry name" value="DECAPRENYL-PHOSPHATE PHOSPHORIBOSYLTRANSFERASE"/>
    <property type="match status" value="1"/>
</dbReference>
<sequence>MLGLLFESMRPKQWTKNLIVFAAIIFAQELGSMSILLKVIGGFVIFSLLSGCGYIFNDLSDMEKDKIHPRKQNRPIASGRLNPLFARYSAILIIILSLIGAFILGINFGIISLGYLLLTLGYSFFFKHIVILDVMVLSFGFVLRAVAGAVVSDLEISPWLVICTMLLALFLGLGKRRHELVLLEATASSHRAILREYTPAFIDEMISAVTGSTIIAYSLYAFSPEVQDKLCTPYLPLTIPFVLYGIFRYLYLVHQKGGGGSPESDILRDKPLLMAILLWIVVVMVIIYL</sequence>
<dbReference type="STRING" id="1817895.AUJ95_03850"/>